<reference evidence="2" key="1">
    <citation type="submission" date="2014-11" db="EMBL/GenBank/DDBJ databases">
        <authorList>
            <person name="Amaro Gonzalez C."/>
        </authorList>
    </citation>
    <scope>NUCLEOTIDE SEQUENCE</scope>
</reference>
<dbReference type="EMBL" id="GBXM01093649">
    <property type="protein sequence ID" value="JAH14928.1"/>
    <property type="molecule type" value="Transcribed_RNA"/>
</dbReference>
<evidence type="ECO:0000313" key="2">
    <source>
        <dbReference type="EMBL" id="JAH14928.1"/>
    </source>
</evidence>
<proteinExistence type="predicted"/>
<organism evidence="2">
    <name type="scientific">Anguilla anguilla</name>
    <name type="common">European freshwater eel</name>
    <name type="synonym">Muraena anguilla</name>
    <dbReference type="NCBI Taxonomy" id="7936"/>
    <lineage>
        <taxon>Eukaryota</taxon>
        <taxon>Metazoa</taxon>
        <taxon>Chordata</taxon>
        <taxon>Craniata</taxon>
        <taxon>Vertebrata</taxon>
        <taxon>Euteleostomi</taxon>
        <taxon>Actinopterygii</taxon>
        <taxon>Neopterygii</taxon>
        <taxon>Teleostei</taxon>
        <taxon>Anguilliformes</taxon>
        <taxon>Anguillidae</taxon>
        <taxon>Anguilla</taxon>
    </lineage>
</organism>
<sequence length="20" mass="2181">MQKPGGPNFFRAPKAPKPVL</sequence>
<name>A0A0E9QFP5_ANGAN</name>
<dbReference type="AlphaFoldDB" id="A0A0E9QFP5"/>
<accession>A0A0E9QFP5</accession>
<protein>
    <submittedName>
        <fullName evidence="2">Uncharacterized protein</fullName>
    </submittedName>
</protein>
<reference evidence="2" key="2">
    <citation type="journal article" date="2015" name="Fish Shellfish Immunol.">
        <title>Early steps in the European eel (Anguilla anguilla)-Vibrio vulnificus interaction in the gills: Role of the RtxA13 toxin.</title>
        <authorList>
            <person name="Callol A."/>
            <person name="Pajuelo D."/>
            <person name="Ebbesson L."/>
            <person name="Teles M."/>
            <person name="MacKenzie S."/>
            <person name="Amaro C."/>
        </authorList>
    </citation>
    <scope>NUCLEOTIDE SEQUENCE</scope>
</reference>
<feature type="region of interest" description="Disordered" evidence="1">
    <location>
        <begin position="1"/>
        <end position="20"/>
    </location>
</feature>
<evidence type="ECO:0000256" key="1">
    <source>
        <dbReference type="SAM" id="MobiDB-lite"/>
    </source>
</evidence>